<organism evidence="2 3">
    <name type="scientific">candidate division CPR2 bacterium GW2011_GWC2_39_10</name>
    <dbReference type="NCBI Taxonomy" id="1618345"/>
    <lineage>
        <taxon>Bacteria</taxon>
        <taxon>Bacteria division CPR2</taxon>
    </lineage>
</organism>
<protein>
    <submittedName>
        <fullName evidence="2">Uncharacterized protein</fullName>
    </submittedName>
</protein>
<dbReference type="Proteomes" id="UP000034207">
    <property type="component" value="Unassembled WGS sequence"/>
</dbReference>
<name>A0A0G0M0X8_UNCC2</name>
<sequence length="431" mass="48867">MIPHRLKKICKDFNRDVYGHNVYDNDFYPLVVKDGYIAETPHNSYKLTEKAYLEVLDKEYPNQLAILSVTSSKKTKGGWVASFKKSKSYQRKFKQFLIWLRQKGYINDNYYLKGDLSQYYLEYNEGRHNATFIECFRFHSGYLKRIKKGLLKINKSGQKIIWNVKPVSPIEAKLNSAIDDKPTICSANKNQGIKRQDNKEGLSVPELCEKLDKPVITPVIAELMRTISGMDKKSNFTKADVESAHGSNFHQTYLNTLVNNNLIEKKGKNKSAIIYAIVSEAYYVGSKARNKDAYQLDNNAPENAAILGKTTTEPRPGATPEIEETPEKPLMASPVIEATSIGLNELIDLIQQEKDSLTTEDEDSPIAKILQGLEDVRSLLGNGLTDVFRNKVLEKDQQTKEMKLEELQEQEDALTVVAALMEEKGITTLKI</sequence>
<keyword evidence="1" id="KW-0175">Coiled coil</keyword>
<gene>
    <name evidence="2" type="ORF">UT18_C0013G0017</name>
</gene>
<accession>A0A0G0M0X8</accession>
<reference evidence="2 3" key="1">
    <citation type="journal article" date="2015" name="Nature">
        <title>rRNA introns, odd ribosomes, and small enigmatic genomes across a large radiation of phyla.</title>
        <authorList>
            <person name="Brown C.T."/>
            <person name="Hug L.A."/>
            <person name="Thomas B.C."/>
            <person name="Sharon I."/>
            <person name="Castelle C.J."/>
            <person name="Singh A."/>
            <person name="Wilkins M.J."/>
            <person name="Williams K.H."/>
            <person name="Banfield J.F."/>
        </authorList>
    </citation>
    <scope>NUCLEOTIDE SEQUENCE [LARGE SCALE GENOMIC DNA]</scope>
</reference>
<evidence type="ECO:0000256" key="1">
    <source>
        <dbReference type="SAM" id="Coils"/>
    </source>
</evidence>
<evidence type="ECO:0000313" key="2">
    <source>
        <dbReference type="EMBL" id="KKQ93970.1"/>
    </source>
</evidence>
<feature type="coiled-coil region" evidence="1">
    <location>
        <begin position="390"/>
        <end position="424"/>
    </location>
</feature>
<evidence type="ECO:0000313" key="3">
    <source>
        <dbReference type="Proteomes" id="UP000034207"/>
    </source>
</evidence>
<dbReference type="EMBL" id="LBVV01000013">
    <property type="protein sequence ID" value="KKQ93970.1"/>
    <property type="molecule type" value="Genomic_DNA"/>
</dbReference>
<dbReference type="AlphaFoldDB" id="A0A0G0M0X8"/>
<comment type="caution">
    <text evidence="2">The sequence shown here is derived from an EMBL/GenBank/DDBJ whole genome shotgun (WGS) entry which is preliminary data.</text>
</comment>
<proteinExistence type="predicted"/>